<dbReference type="AlphaFoldDB" id="A0A392VRK7"/>
<feature type="non-terminal residue" evidence="2">
    <location>
        <position position="1"/>
    </location>
</feature>
<proteinExistence type="predicted"/>
<evidence type="ECO:0000256" key="1">
    <source>
        <dbReference type="SAM" id="MobiDB-lite"/>
    </source>
</evidence>
<protein>
    <submittedName>
        <fullName evidence="2">Uncharacterized protein</fullName>
    </submittedName>
</protein>
<dbReference type="EMBL" id="LXQA011216913">
    <property type="protein sequence ID" value="MCI89335.1"/>
    <property type="molecule type" value="Genomic_DNA"/>
</dbReference>
<dbReference type="Proteomes" id="UP000265520">
    <property type="component" value="Unassembled WGS sequence"/>
</dbReference>
<evidence type="ECO:0000313" key="2">
    <source>
        <dbReference type="EMBL" id="MCI89335.1"/>
    </source>
</evidence>
<reference evidence="2 3" key="1">
    <citation type="journal article" date="2018" name="Front. Plant Sci.">
        <title>Red Clover (Trifolium pratense) and Zigzag Clover (T. medium) - A Picture of Genomic Similarities and Differences.</title>
        <authorList>
            <person name="Dluhosova J."/>
            <person name="Istvanek J."/>
            <person name="Nedelnik J."/>
            <person name="Repkova J."/>
        </authorList>
    </citation>
    <scope>NUCLEOTIDE SEQUENCE [LARGE SCALE GENOMIC DNA]</scope>
    <source>
        <strain evidence="3">cv. 10/8</strain>
        <tissue evidence="2">Leaf</tissue>
    </source>
</reference>
<accession>A0A392VRK7</accession>
<organism evidence="2 3">
    <name type="scientific">Trifolium medium</name>
    <dbReference type="NCBI Taxonomy" id="97028"/>
    <lineage>
        <taxon>Eukaryota</taxon>
        <taxon>Viridiplantae</taxon>
        <taxon>Streptophyta</taxon>
        <taxon>Embryophyta</taxon>
        <taxon>Tracheophyta</taxon>
        <taxon>Spermatophyta</taxon>
        <taxon>Magnoliopsida</taxon>
        <taxon>eudicotyledons</taxon>
        <taxon>Gunneridae</taxon>
        <taxon>Pentapetalae</taxon>
        <taxon>rosids</taxon>
        <taxon>fabids</taxon>
        <taxon>Fabales</taxon>
        <taxon>Fabaceae</taxon>
        <taxon>Papilionoideae</taxon>
        <taxon>50 kb inversion clade</taxon>
        <taxon>NPAAA clade</taxon>
        <taxon>Hologalegina</taxon>
        <taxon>IRL clade</taxon>
        <taxon>Trifolieae</taxon>
        <taxon>Trifolium</taxon>
    </lineage>
</organism>
<sequence>LHHHPESPPPYPQADDAQPEQGHPYDDQAQGEQSRQPQVEPEVS</sequence>
<evidence type="ECO:0000313" key="3">
    <source>
        <dbReference type="Proteomes" id="UP000265520"/>
    </source>
</evidence>
<feature type="region of interest" description="Disordered" evidence="1">
    <location>
        <begin position="1"/>
        <end position="44"/>
    </location>
</feature>
<name>A0A392VRK7_9FABA</name>
<keyword evidence="3" id="KW-1185">Reference proteome</keyword>
<comment type="caution">
    <text evidence="2">The sequence shown here is derived from an EMBL/GenBank/DDBJ whole genome shotgun (WGS) entry which is preliminary data.</text>
</comment>